<protein>
    <submittedName>
        <fullName evidence="1">Uncharacterized protein</fullName>
    </submittedName>
</protein>
<organism evidence="1 2">
    <name type="scientific">Salipiger profundus</name>
    <dbReference type="NCBI Taxonomy" id="1229727"/>
    <lineage>
        <taxon>Bacteria</taxon>
        <taxon>Pseudomonadati</taxon>
        <taxon>Pseudomonadota</taxon>
        <taxon>Alphaproteobacteria</taxon>
        <taxon>Rhodobacterales</taxon>
        <taxon>Roseobacteraceae</taxon>
        <taxon>Salipiger</taxon>
    </lineage>
</organism>
<proteinExistence type="predicted"/>
<gene>
    <name evidence="1" type="ORF">Ga0080559_TMP3578</name>
</gene>
<evidence type="ECO:0000313" key="1">
    <source>
        <dbReference type="EMBL" id="APX24374.1"/>
    </source>
</evidence>
<dbReference type="KEGG" id="tpro:Ga0080559_TMP3578"/>
<dbReference type="Proteomes" id="UP000186559">
    <property type="component" value="Chromosome"/>
</dbReference>
<name>A0A1U7D876_9RHOB</name>
<reference evidence="1 2" key="1">
    <citation type="submission" date="2016-03" db="EMBL/GenBank/DDBJ databases">
        <title>Deep-sea bacteria in the southern Pacific.</title>
        <authorList>
            <person name="Tang K."/>
        </authorList>
    </citation>
    <scope>NUCLEOTIDE SEQUENCE [LARGE SCALE GENOMIC DNA]</scope>
    <source>
        <strain evidence="1 2">JLT2016</strain>
    </source>
</reference>
<accession>A0A1U7D876</accession>
<keyword evidence="2" id="KW-1185">Reference proteome</keyword>
<evidence type="ECO:0000313" key="2">
    <source>
        <dbReference type="Proteomes" id="UP000186559"/>
    </source>
</evidence>
<sequence>MCVHCGPPALCVVVDAAVAANPRHIECDRSHNGGSIIPDLTCVHVGEGRVSLAAQRP</sequence>
<dbReference type="EMBL" id="CP014796">
    <property type="protein sequence ID" value="APX24374.1"/>
    <property type="molecule type" value="Genomic_DNA"/>
</dbReference>
<dbReference type="AlphaFoldDB" id="A0A1U7D876"/>